<organism evidence="1">
    <name type="scientific">marine sediment metagenome</name>
    <dbReference type="NCBI Taxonomy" id="412755"/>
    <lineage>
        <taxon>unclassified sequences</taxon>
        <taxon>metagenomes</taxon>
        <taxon>ecological metagenomes</taxon>
    </lineage>
</organism>
<reference evidence="1" key="1">
    <citation type="journal article" date="2014" name="Front. Microbiol.">
        <title>High frequency of phylogenetically diverse reductive dehalogenase-homologous genes in deep subseafloor sedimentary metagenomes.</title>
        <authorList>
            <person name="Kawai M."/>
            <person name="Futagami T."/>
            <person name="Toyoda A."/>
            <person name="Takaki Y."/>
            <person name="Nishi S."/>
            <person name="Hori S."/>
            <person name="Arai W."/>
            <person name="Tsubouchi T."/>
            <person name="Morono Y."/>
            <person name="Uchiyama I."/>
            <person name="Ito T."/>
            <person name="Fujiyama A."/>
            <person name="Inagaki F."/>
            <person name="Takami H."/>
        </authorList>
    </citation>
    <scope>NUCLEOTIDE SEQUENCE</scope>
    <source>
        <strain evidence="1">Expedition CK06-06</strain>
    </source>
</reference>
<dbReference type="PANTHER" id="PTHR43534:SF1">
    <property type="entry name" value="4FE-4S CLUSTER CONTAINING PARA FAMILY ATPASE PROTEIN"/>
    <property type="match status" value="1"/>
</dbReference>
<dbReference type="Gene3D" id="3.40.50.300">
    <property type="entry name" value="P-loop containing nucleotide triphosphate hydrolases"/>
    <property type="match status" value="1"/>
</dbReference>
<accession>X1QR06</accession>
<dbReference type="PANTHER" id="PTHR43534">
    <property type="entry name" value="MIND SUPERFAMILY P-LOOP ATPASE CONTAINING AN INSERTED FERREDOXIN DOMAIN"/>
    <property type="match status" value="1"/>
</dbReference>
<name>X1QR06_9ZZZZ</name>
<sequence length="157" mass="17091">HARLGIAQENSGKLVAVVRQQAKQIAEKHGLDYIISDGPPGIGCPVISSLSGANMALLVTEPTLSGIHDLERVLGVCRHFSVPALVCINKHDINEDNTRQIEYYCRNQGVGIAAKIPFDNAVTEAIVQGLPVVEYSQGKVTHEVESLWQRITRTLGR</sequence>
<feature type="non-terminal residue" evidence="1">
    <location>
        <position position="1"/>
    </location>
</feature>
<evidence type="ECO:0000313" key="1">
    <source>
        <dbReference type="EMBL" id="GAI57236.1"/>
    </source>
</evidence>
<gene>
    <name evidence="1" type="ORF">S06H3_58794</name>
</gene>
<comment type="caution">
    <text evidence="1">The sequence shown here is derived from an EMBL/GenBank/DDBJ whole genome shotgun (WGS) entry which is preliminary data.</text>
</comment>
<evidence type="ECO:0008006" key="2">
    <source>
        <dbReference type="Google" id="ProtNLM"/>
    </source>
</evidence>
<dbReference type="SUPFAM" id="SSF52540">
    <property type="entry name" value="P-loop containing nucleoside triphosphate hydrolases"/>
    <property type="match status" value="1"/>
</dbReference>
<protein>
    <recommendedName>
        <fullName evidence="2">CobQ/CobB/MinD/ParA nucleotide binding domain-containing protein</fullName>
    </recommendedName>
</protein>
<dbReference type="AlphaFoldDB" id="X1QR06"/>
<proteinExistence type="predicted"/>
<dbReference type="InterPro" id="IPR027417">
    <property type="entry name" value="P-loop_NTPase"/>
</dbReference>
<dbReference type="EMBL" id="BARV01038104">
    <property type="protein sequence ID" value="GAI57236.1"/>
    <property type="molecule type" value="Genomic_DNA"/>
</dbReference>